<dbReference type="InterPro" id="IPR036770">
    <property type="entry name" value="Ankyrin_rpt-contain_sf"/>
</dbReference>
<organism evidence="2 3">
    <name type="scientific">Legionella parisiensis</name>
    <dbReference type="NCBI Taxonomy" id="45071"/>
    <lineage>
        <taxon>Bacteria</taxon>
        <taxon>Pseudomonadati</taxon>
        <taxon>Pseudomonadota</taxon>
        <taxon>Gammaproteobacteria</taxon>
        <taxon>Legionellales</taxon>
        <taxon>Legionellaceae</taxon>
        <taxon>Legionella</taxon>
    </lineage>
</organism>
<proteinExistence type="predicted"/>
<dbReference type="Gene3D" id="1.25.40.20">
    <property type="entry name" value="Ankyrin repeat-containing domain"/>
    <property type="match status" value="1"/>
</dbReference>
<sequence length="412" mass="47503">MRSKRLLELMWKDKYDEFTVLLQQCTPEDLKQEVANSVDNILFKALYFHDARYFKALLDSKACDQSVLEWATTPGKRTILHDAIEEIKVKVTPKVEWILNHPRFKIEYLEKETSLGDTPIKLVITSPHPEALKQIINHPQCTAPILHSLLTHAVVHNSIPALKEIIEHPKRPEDTFRFILQQAIAHNKPDVLKTIMEHRDCPKDVFRFTETHTALHDAVKKPSPGVIKFIVQSKKIDTDFLRIKDDKGKTALDVAIEAGNVAVLKTLLESPHCTVDLIKAERLRGKANKTHDKEIIDLVKKHEGRDSYKKIYQSVKSGEDVRLLQAADLLRDYSTPWRYARFHWNRHHTEDVNQIIKEIDNGTISDIDGLVDRLNKLQDKLPNQTGSLSRRIEFIKKEFAHSEIEKGNDLTL</sequence>
<name>A0A1E5JSA1_9GAMM</name>
<dbReference type="PANTHER" id="PTHR24121">
    <property type="entry name" value="NO MECHANORECEPTOR POTENTIAL C, ISOFORM D-RELATED"/>
    <property type="match status" value="1"/>
</dbReference>
<gene>
    <name evidence="2" type="ORF">lpari_01565</name>
</gene>
<dbReference type="STRING" id="45071.Lpar_3456"/>
<reference evidence="2 3" key="1">
    <citation type="submission" date="2016-02" db="EMBL/GenBank/DDBJ databases">
        <title>Secondary metabolites in Legionella.</title>
        <authorList>
            <person name="Tobias N.J."/>
            <person name="Bode H.B."/>
        </authorList>
    </citation>
    <scope>NUCLEOTIDE SEQUENCE [LARGE SCALE GENOMIC DNA]</scope>
    <source>
        <strain evidence="2 3">DSM 19216</strain>
    </source>
</reference>
<feature type="domain" description="RavJ-like C-terminal" evidence="1">
    <location>
        <begin position="306"/>
        <end position="396"/>
    </location>
</feature>
<dbReference type="AlphaFoldDB" id="A0A1E5JSA1"/>
<dbReference type="Pfam" id="PF12796">
    <property type="entry name" value="Ank_2"/>
    <property type="match status" value="1"/>
</dbReference>
<dbReference type="PANTHER" id="PTHR24121:SF22">
    <property type="entry name" value="PROTEIN ACCELERATED CELL DEATH 6-LIKE"/>
    <property type="match status" value="1"/>
</dbReference>
<evidence type="ECO:0000313" key="3">
    <source>
        <dbReference type="Proteomes" id="UP000095229"/>
    </source>
</evidence>
<dbReference type="InterPro" id="IPR002110">
    <property type="entry name" value="Ankyrin_rpt"/>
</dbReference>
<dbReference type="Proteomes" id="UP000095229">
    <property type="component" value="Unassembled WGS sequence"/>
</dbReference>
<dbReference type="Pfam" id="PF18493">
    <property type="entry name" value="DUF5617"/>
    <property type="match status" value="1"/>
</dbReference>
<dbReference type="OrthoDB" id="5654066at2"/>
<keyword evidence="3" id="KW-1185">Reference proteome</keyword>
<dbReference type="SUPFAM" id="SSF48403">
    <property type="entry name" value="Ankyrin repeat"/>
    <property type="match status" value="1"/>
</dbReference>
<dbReference type="RefSeq" id="WP_058519018.1">
    <property type="nucleotide sequence ID" value="NZ_CAAAIE010000001.1"/>
</dbReference>
<protein>
    <recommendedName>
        <fullName evidence="1">RavJ-like C-terminal domain-containing protein</fullName>
    </recommendedName>
</protein>
<accession>A0A1E5JSA1</accession>
<dbReference type="PATRIC" id="fig|45071.6.peg.3719"/>
<dbReference type="SMART" id="SM00248">
    <property type="entry name" value="ANK"/>
    <property type="match status" value="5"/>
</dbReference>
<evidence type="ECO:0000259" key="1">
    <source>
        <dbReference type="Pfam" id="PF18493"/>
    </source>
</evidence>
<dbReference type="EMBL" id="LSOG01000049">
    <property type="protein sequence ID" value="OEH47397.1"/>
    <property type="molecule type" value="Genomic_DNA"/>
</dbReference>
<evidence type="ECO:0000313" key="2">
    <source>
        <dbReference type="EMBL" id="OEH47397.1"/>
    </source>
</evidence>
<comment type="caution">
    <text evidence="2">The sequence shown here is derived from an EMBL/GenBank/DDBJ whole genome shotgun (WGS) entry which is preliminary data.</text>
</comment>
<dbReference type="InterPro" id="IPR041234">
    <property type="entry name" value="RavJ-like_C"/>
</dbReference>